<reference evidence="1 2" key="1">
    <citation type="submission" date="2024-01" db="EMBL/GenBank/DDBJ databases">
        <title>Seven novel Bacillus-like species.</title>
        <authorList>
            <person name="Liu G."/>
        </authorList>
    </citation>
    <scope>NUCLEOTIDE SEQUENCE [LARGE SCALE GENOMIC DNA]</scope>
    <source>
        <strain evidence="1 2">FJAT-51614</strain>
    </source>
</reference>
<sequence>MTMYHSLKYYLRIGYLPILDRYRLKDINSEYGCFIGLDVCLPLYQVLEMDAQSLEATWNEVNDYVASAFRIITNEYREDLGINKDEKLRDVDKEIIHDIEYQLKTPPAACYPIYFISVGDGKDEKLVYVGKTSSRTHRFSGGHSAALKLHAPEYEGLSKHIYFGTVVFLDHEKNYMPLEFIQPFEDANSLLNTLEAGLIYNLKPELNTTYLNTNYARFDMFVNIENHSSRPSLLRDKQVSIQI</sequence>
<keyword evidence="2" id="KW-1185">Reference proteome</keyword>
<evidence type="ECO:0000313" key="1">
    <source>
        <dbReference type="EMBL" id="MEI4769876.1"/>
    </source>
</evidence>
<gene>
    <name evidence="1" type="ORF">WAX74_09500</name>
</gene>
<dbReference type="EMBL" id="JBAWSY010000005">
    <property type="protein sequence ID" value="MEI4769876.1"/>
    <property type="molecule type" value="Genomic_DNA"/>
</dbReference>
<name>A0ABU8F4D1_9BACI</name>
<comment type="caution">
    <text evidence="1">The sequence shown here is derived from an EMBL/GenBank/DDBJ whole genome shotgun (WGS) entry which is preliminary data.</text>
</comment>
<protein>
    <recommendedName>
        <fullName evidence="3">GIY-YIG domain-containing protein</fullName>
    </recommendedName>
</protein>
<proteinExistence type="predicted"/>
<dbReference type="RefSeq" id="WP_336497426.1">
    <property type="nucleotide sequence ID" value="NZ_JBAWSY010000005.1"/>
</dbReference>
<evidence type="ECO:0008006" key="3">
    <source>
        <dbReference type="Google" id="ProtNLM"/>
    </source>
</evidence>
<evidence type="ECO:0000313" key="2">
    <source>
        <dbReference type="Proteomes" id="UP001364890"/>
    </source>
</evidence>
<dbReference type="Proteomes" id="UP001364890">
    <property type="component" value="Unassembled WGS sequence"/>
</dbReference>
<accession>A0ABU8F4D1</accession>
<organism evidence="1 2">
    <name type="scientific">Psychrobacillus mangrovi</name>
    <dbReference type="NCBI Taxonomy" id="3117745"/>
    <lineage>
        <taxon>Bacteria</taxon>
        <taxon>Bacillati</taxon>
        <taxon>Bacillota</taxon>
        <taxon>Bacilli</taxon>
        <taxon>Bacillales</taxon>
        <taxon>Bacillaceae</taxon>
        <taxon>Psychrobacillus</taxon>
    </lineage>
</organism>